<dbReference type="Proteomes" id="UP001595621">
    <property type="component" value="Unassembled WGS sequence"/>
</dbReference>
<name>A0ABV7G7E0_9GAMM</name>
<keyword evidence="1" id="KW-0472">Membrane</keyword>
<keyword evidence="1" id="KW-0812">Transmembrane</keyword>
<evidence type="ECO:0008006" key="4">
    <source>
        <dbReference type="Google" id="ProtNLM"/>
    </source>
</evidence>
<dbReference type="RefSeq" id="WP_248935445.1">
    <property type="nucleotide sequence ID" value="NZ_JAKILF010000002.1"/>
</dbReference>
<evidence type="ECO:0000313" key="2">
    <source>
        <dbReference type="EMBL" id="MFC3137235.1"/>
    </source>
</evidence>
<feature type="transmembrane region" description="Helical" evidence="1">
    <location>
        <begin position="12"/>
        <end position="37"/>
    </location>
</feature>
<proteinExistence type="predicted"/>
<keyword evidence="1" id="KW-1133">Transmembrane helix</keyword>
<reference evidence="3" key="1">
    <citation type="journal article" date="2019" name="Int. J. Syst. Evol. Microbiol.">
        <title>The Global Catalogue of Microorganisms (GCM) 10K type strain sequencing project: providing services to taxonomists for standard genome sequencing and annotation.</title>
        <authorList>
            <consortium name="The Broad Institute Genomics Platform"/>
            <consortium name="The Broad Institute Genome Sequencing Center for Infectious Disease"/>
            <person name="Wu L."/>
            <person name="Ma J."/>
        </authorList>
    </citation>
    <scope>NUCLEOTIDE SEQUENCE [LARGE SCALE GENOMIC DNA]</scope>
    <source>
        <strain evidence="3">KCTC 52277</strain>
    </source>
</reference>
<sequence>MNPAYNSTYQRGGVLAEFSVICGFVLIPLAMLMPLLFKFIESKQLLEQAARYAAWERVAYYQTKPKNRDRSTPVKTDTQIKYELRNRIFSHRDTKIYLAQNKKTTKEKLNPVLQINHVADSRGVEIYKKAKNDSDFFHSSKTQEHGLSGFGKVSSALGKVLSLAPGFELNQKGLYQSTVSTQLRMYDWFPELGKNAITTSRTNALLAEGWMIGGPDRVKKELKYLVPITAAMDQIGLEKFLRILSILPLAKELGWIDLAKLEPDAVPCVRLGKFGRNGKVSTPQHCNSRLKTKLKELGHR</sequence>
<gene>
    <name evidence="2" type="ORF">ACFOE0_03430</name>
</gene>
<accession>A0ABV7G7E0</accession>
<dbReference type="EMBL" id="JBHRTD010000006">
    <property type="protein sequence ID" value="MFC3137235.1"/>
    <property type="molecule type" value="Genomic_DNA"/>
</dbReference>
<evidence type="ECO:0000313" key="3">
    <source>
        <dbReference type="Proteomes" id="UP001595621"/>
    </source>
</evidence>
<protein>
    <recommendedName>
        <fullName evidence="4">Pilus assembly protein</fullName>
    </recommendedName>
</protein>
<organism evidence="2 3">
    <name type="scientific">Shewanella submarina</name>
    <dbReference type="NCBI Taxonomy" id="2016376"/>
    <lineage>
        <taxon>Bacteria</taxon>
        <taxon>Pseudomonadati</taxon>
        <taxon>Pseudomonadota</taxon>
        <taxon>Gammaproteobacteria</taxon>
        <taxon>Alteromonadales</taxon>
        <taxon>Shewanellaceae</taxon>
        <taxon>Shewanella</taxon>
    </lineage>
</organism>
<comment type="caution">
    <text evidence="2">The sequence shown here is derived from an EMBL/GenBank/DDBJ whole genome shotgun (WGS) entry which is preliminary data.</text>
</comment>
<evidence type="ECO:0000256" key="1">
    <source>
        <dbReference type="SAM" id="Phobius"/>
    </source>
</evidence>
<keyword evidence="3" id="KW-1185">Reference proteome</keyword>